<evidence type="ECO:0000256" key="3">
    <source>
        <dbReference type="ARBA" id="ARBA00022833"/>
    </source>
</evidence>
<feature type="compositionally biased region" description="Low complexity" evidence="5">
    <location>
        <begin position="1"/>
        <end position="22"/>
    </location>
</feature>
<dbReference type="InterPro" id="IPR036236">
    <property type="entry name" value="Znf_C2H2_sf"/>
</dbReference>
<feature type="domain" description="BED-type" evidence="6">
    <location>
        <begin position="73"/>
        <end position="132"/>
    </location>
</feature>
<keyword evidence="3" id="KW-0862">Zinc</keyword>
<accession>A0A8T0PZE9</accession>
<evidence type="ECO:0000256" key="1">
    <source>
        <dbReference type="ARBA" id="ARBA00022723"/>
    </source>
</evidence>
<evidence type="ECO:0000313" key="7">
    <source>
        <dbReference type="EMBL" id="KAG2565719.1"/>
    </source>
</evidence>
<dbReference type="AlphaFoldDB" id="A0A8T0PZE9"/>
<dbReference type="Proteomes" id="UP000823388">
    <property type="component" value="Chromosome 7N"/>
</dbReference>
<reference evidence="7" key="1">
    <citation type="submission" date="2020-05" db="EMBL/GenBank/DDBJ databases">
        <title>WGS assembly of Panicum virgatum.</title>
        <authorList>
            <person name="Lovell J.T."/>
            <person name="Jenkins J."/>
            <person name="Shu S."/>
            <person name="Juenger T.E."/>
            <person name="Schmutz J."/>
        </authorList>
    </citation>
    <scope>NUCLEOTIDE SEQUENCE</scope>
    <source>
        <strain evidence="7">AP13</strain>
    </source>
</reference>
<dbReference type="InterPro" id="IPR053031">
    <property type="entry name" value="Cuticle_assoc_protein"/>
</dbReference>
<feature type="compositionally biased region" description="Low complexity" evidence="5">
    <location>
        <begin position="39"/>
        <end position="53"/>
    </location>
</feature>
<organism evidence="7 8">
    <name type="scientific">Panicum virgatum</name>
    <name type="common">Blackwell switchgrass</name>
    <dbReference type="NCBI Taxonomy" id="38727"/>
    <lineage>
        <taxon>Eukaryota</taxon>
        <taxon>Viridiplantae</taxon>
        <taxon>Streptophyta</taxon>
        <taxon>Embryophyta</taxon>
        <taxon>Tracheophyta</taxon>
        <taxon>Spermatophyta</taxon>
        <taxon>Magnoliopsida</taxon>
        <taxon>Liliopsida</taxon>
        <taxon>Poales</taxon>
        <taxon>Poaceae</taxon>
        <taxon>PACMAD clade</taxon>
        <taxon>Panicoideae</taxon>
        <taxon>Panicodae</taxon>
        <taxon>Paniceae</taxon>
        <taxon>Panicinae</taxon>
        <taxon>Panicum</taxon>
        <taxon>Panicum sect. Hiantes</taxon>
    </lineage>
</organism>
<dbReference type="SMART" id="SM00614">
    <property type="entry name" value="ZnF_BED"/>
    <property type="match status" value="1"/>
</dbReference>
<dbReference type="EMBL" id="CM029050">
    <property type="protein sequence ID" value="KAG2565719.1"/>
    <property type="molecule type" value="Genomic_DNA"/>
</dbReference>
<dbReference type="InterPro" id="IPR003656">
    <property type="entry name" value="Znf_BED"/>
</dbReference>
<protein>
    <recommendedName>
        <fullName evidence="6">BED-type domain-containing protein</fullName>
    </recommendedName>
</protein>
<evidence type="ECO:0000256" key="2">
    <source>
        <dbReference type="ARBA" id="ARBA00022771"/>
    </source>
</evidence>
<dbReference type="SUPFAM" id="SSF57667">
    <property type="entry name" value="beta-beta-alpha zinc fingers"/>
    <property type="match status" value="1"/>
</dbReference>
<dbReference type="GO" id="GO:0006357">
    <property type="term" value="P:regulation of transcription by RNA polymerase II"/>
    <property type="evidence" value="ECO:0007669"/>
    <property type="project" value="TreeGrafter"/>
</dbReference>
<gene>
    <name evidence="7" type="ORF">PVAP13_7NG135068</name>
</gene>
<dbReference type="PROSITE" id="PS50808">
    <property type="entry name" value="ZF_BED"/>
    <property type="match status" value="1"/>
</dbReference>
<sequence>MSARGASSGSQAAVASQSVGSRPQSRPRPAANSATATQPSDSATPASDSATVGNPDVVEVEVEDDAPAAKKRKLRSEVWKDFDLISVNGVWKAKCHWCKKHLGGETRNGTTHLKNHILVCEDRITRKGLTQSTLKLSANPKDGTVTLEKYVFDQDVARKELALMIIVHEYPLSMVDHIGFRKFCAALQPAFKLVSRNTIRNDILDMYQVQKQSMVNYIKKLSSRVAVTMDLWTANHQRKGYMAVTAHFLDEDWKLKSFLIR</sequence>
<keyword evidence="1" id="KW-0479">Metal-binding</keyword>
<keyword evidence="8" id="KW-1185">Reference proteome</keyword>
<evidence type="ECO:0000256" key="4">
    <source>
        <dbReference type="PROSITE-ProRule" id="PRU00027"/>
    </source>
</evidence>
<dbReference type="GO" id="GO:0008270">
    <property type="term" value="F:zinc ion binding"/>
    <property type="evidence" value="ECO:0007669"/>
    <property type="project" value="UniProtKB-KW"/>
</dbReference>
<name>A0A8T0PZE9_PANVG</name>
<proteinExistence type="predicted"/>
<evidence type="ECO:0000313" key="8">
    <source>
        <dbReference type="Proteomes" id="UP000823388"/>
    </source>
</evidence>
<dbReference type="SUPFAM" id="SSF140996">
    <property type="entry name" value="Hermes dimerisation domain"/>
    <property type="match status" value="1"/>
</dbReference>
<dbReference type="PANTHER" id="PTHR34396:SF25">
    <property type="entry name" value="BOUNDARY ELEMENT ASSOCIATED FACTOR"/>
    <property type="match status" value="1"/>
</dbReference>
<feature type="region of interest" description="Disordered" evidence="5">
    <location>
        <begin position="1"/>
        <end position="53"/>
    </location>
</feature>
<keyword evidence="2 4" id="KW-0863">Zinc-finger</keyword>
<dbReference type="GO" id="GO:1990837">
    <property type="term" value="F:sequence-specific double-stranded DNA binding"/>
    <property type="evidence" value="ECO:0007669"/>
    <property type="project" value="TreeGrafter"/>
</dbReference>
<dbReference type="PANTHER" id="PTHR34396">
    <property type="entry name" value="OS03G0264950 PROTEIN-RELATED"/>
    <property type="match status" value="1"/>
</dbReference>
<evidence type="ECO:0000259" key="6">
    <source>
        <dbReference type="PROSITE" id="PS50808"/>
    </source>
</evidence>
<evidence type="ECO:0000256" key="5">
    <source>
        <dbReference type="SAM" id="MobiDB-lite"/>
    </source>
</evidence>
<dbReference type="GO" id="GO:0005634">
    <property type="term" value="C:nucleus"/>
    <property type="evidence" value="ECO:0007669"/>
    <property type="project" value="TreeGrafter"/>
</dbReference>
<comment type="caution">
    <text evidence="7">The sequence shown here is derived from an EMBL/GenBank/DDBJ whole genome shotgun (WGS) entry which is preliminary data.</text>
</comment>